<feature type="domain" description="NAD glycohydrolase translocation F5/8 type C" evidence="3">
    <location>
        <begin position="153"/>
        <end position="278"/>
    </location>
</feature>
<sequence length="285" mass="29627">MTSPPPTSSVPPSDPPEVVGDVPPDEPAADTPRRTAWDPREDLLPYEEVDDLDSDLPVRGKAWIGWVLAAALLMGAAFLLLRVFDTNGDVATDPATDQATGATSTETAPSDPGATEEGAGAPTGVGKVRELARGATFEVPGTAPPTTDLDGNLVAYEASQMGDGNPATAWRTAGDATGQTITVTLPEPGVVTRVGLVNGYAKQIAGVSWYPNNRRTVAVSWGFDDGTSVEQTFAERPGMQRVQVPPVETATVTITFTAVTPPGLGNLGRDYTAISEVSITGRRAG</sequence>
<protein>
    <recommendedName>
        <fullName evidence="3">NAD glycohydrolase translocation F5/8 type C domain-containing protein</fullName>
    </recommendedName>
</protein>
<keyword evidence="2" id="KW-1133">Transmembrane helix</keyword>
<evidence type="ECO:0000313" key="5">
    <source>
        <dbReference type="Proteomes" id="UP001204524"/>
    </source>
</evidence>
<proteinExistence type="predicted"/>
<reference evidence="4 5" key="1">
    <citation type="submission" date="2022-06" db="EMBL/GenBank/DDBJ databases">
        <authorList>
            <person name="So Y."/>
        </authorList>
    </citation>
    <scope>NUCLEOTIDE SEQUENCE [LARGE SCALE GENOMIC DNA]</scope>
    <source>
        <strain evidence="4 5">STR3</strain>
    </source>
</reference>
<dbReference type="Proteomes" id="UP001204524">
    <property type="component" value="Unassembled WGS sequence"/>
</dbReference>
<gene>
    <name evidence="4" type="ORF">NCI01_05235</name>
</gene>
<dbReference type="Gene3D" id="2.60.120.260">
    <property type="entry name" value="Galactose-binding domain-like"/>
    <property type="match status" value="1"/>
</dbReference>
<feature type="transmembrane region" description="Helical" evidence="2">
    <location>
        <begin position="63"/>
        <end position="81"/>
    </location>
</feature>
<comment type="caution">
    <text evidence="4">The sequence shown here is derived from an EMBL/GenBank/DDBJ whole genome shotgun (WGS) entry which is preliminary data.</text>
</comment>
<keyword evidence="2" id="KW-0812">Transmembrane</keyword>
<keyword evidence="2" id="KW-0472">Membrane</keyword>
<evidence type="ECO:0000256" key="1">
    <source>
        <dbReference type="SAM" id="MobiDB-lite"/>
    </source>
</evidence>
<feature type="compositionally biased region" description="Pro residues" evidence="1">
    <location>
        <begin position="1"/>
        <end position="15"/>
    </location>
</feature>
<name>A0ABT1KW08_9ACTN</name>
<organism evidence="4 5">
    <name type="scientific">Nocardioides pinisoli</name>
    <dbReference type="NCBI Taxonomy" id="2950279"/>
    <lineage>
        <taxon>Bacteria</taxon>
        <taxon>Bacillati</taxon>
        <taxon>Actinomycetota</taxon>
        <taxon>Actinomycetes</taxon>
        <taxon>Propionibacteriales</taxon>
        <taxon>Nocardioidaceae</taxon>
        <taxon>Nocardioides</taxon>
    </lineage>
</organism>
<keyword evidence="5" id="KW-1185">Reference proteome</keyword>
<dbReference type="NCBIfam" id="NF047619">
    <property type="entry name" value="NADase_discoid"/>
    <property type="match status" value="1"/>
</dbReference>
<evidence type="ECO:0000313" key="4">
    <source>
        <dbReference type="EMBL" id="MCP3421193.1"/>
    </source>
</evidence>
<evidence type="ECO:0000259" key="3">
    <source>
        <dbReference type="Pfam" id="PF25302"/>
    </source>
</evidence>
<feature type="region of interest" description="Disordered" evidence="1">
    <location>
        <begin position="1"/>
        <end position="39"/>
    </location>
</feature>
<dbReference type="EMBL" id="JANARS010000002">
    <property type="protein sequence ID" value="MCP3421193.1"/>
    <property type="molecule type" value="Genomic_DNA"/>
</dbReference>
<feature type="region of interest" description="Disordered" evidence="1">
    <location>
        <begin position="93"/>
        <end position="123"/>
    </location>
</feature>
<accession>A0ABT1KW08</accession>
<feature type="compositionally biased region" description="Polar residues" evidence="1">
    <location>
        <begin position="95"/>
        <end position="108"/>
    </location>
</feature>
<dbReference type="InterPro" id="IPR008979">
    <property type="entry name" value="Galactose-bd-like_sf"/>
</dbReference>
<evidence type="ECO:0000256" key="2">
    <source>
        <dbReference type="SAM" id="Phobius"/>
    </source>
</evidence>
<dbReference type="RefSeq" id="WP_254180423.1">
    <property type="nucleotide sequence ID" value="NZ_JANARS010000002.1"/>
</dbReference>
<dbReference type="SUPFAM" id="SSF49785">
    <property type="entry name" value="Galactose-binding domain-like"/>
    <property type="match status" value="1"/>
</dbReference>
<dbReference type="Pfam" id="PF25302">
    <property type="entry name" value="NADase_transloc"/>
    <property type="match status" value="1"/>
</dbReference>
<feature type="compositionally biased region" description="Low complexity" evidence="1">
    <location>
        <begin position="112"/>
        <end position="123"/>
    </location>
</feature>
<dbReference type="InterPro" id="IPR057561">
    <property type="entry name" value="NADase_transloc"/>
</dbReference>